<organism evidence="2 3">
    <name type="scientific">Portunus trituberculatus</name>
    <name type="common">Swimming crab</name>
    <name type="synonym">Neptunus trituberculatus</name>
    <dbReference type="NCBI Taxonomy" id="210409"/>
    <lineage>
        <taxon>Eukaryota</taxon>
        <taxon>Metazoa</taxon>
        <taxon>Ecdysozoa</taxon>
        <taxon>Arthropoda</taxon>
        <taxon>Crustacea</taxon>
        <taxon>Multicrustacea</taxon>
        <taxon>Malacostraca</taxon>
        <taxon>Eumalacostraca</taxon>
        <taxon>Eucarida</taxon>
        <taxon>Decapoda</taxon>
        <taxon>Pleocyemata</taxon>
        <taxon>Brachyura</taxon>
        <taxon>Eubrachyura</taxon>
        <taxon>Portunoidea</taxon>
        <taxon>Portunidae</taxon>
        <taxon>Portuninae</taxon>
        <taxon>Portunus</taxon>
    </lineage>
</organism>
<evidence type="ECO:0000313" key="2">
    <source>
        <dbReference type="EMBL" id="MPD06440.1"/>
    </source>
</evidence>
<dbReference type="AlphaFoldDB" id="A0A5B7KGU9"/>
<gene>
    <name evidence="2" type="ORF">E2C01_102253</name>
</gene>
<name>A0A5B7KGU9_PORTR</name>
<protein>
    <submittedName>
        <fullName evidence="2">Uncharacterized protein</fullName>
    </submittedName>
</protein>
<sequence length="55" mass="5740">MQVSGRGGGGGGPLIQVDGQPGDEDQEHHAPHHAPDDRVYQGGLSGGRRGYTEVF</sequence>
<dbReference type="EMBL" id="VSRR010151232">
    <property type="protein sequence ID" value="MPD06440.1"/>
    <property type="molecule type" value="Genomic_DNA"/>
</dbReference>
<evidence type="ECO:0000313" key="3">
    <source>
        <dbReference type="Proteomes" id="UP000324222"/>
    </source>
</evidence>
<comment type="caution">
    <text evidence="2">The sequence shown here is derived from an EMBL/GenBank/DDBJ whole genome shotgun (WGS) entry which is preliminary data.</text>
</comment>
<reference evidence="2 3" key="1">
    <citation type="submission" date="2019-05" db="EMBL/GenBank/DDBJ databases">
        <title>Another draft genome of Portunus trituberculatus and its Hox gene families provides insights of decapod evolution.</title>
        <authorList>
            <person name="Jeong J.-H."/>
            <person name="Song I."/>
            <person name="Kim S."/>
            <person name="Choi T."/>
            <person name="Kim D."/>
            <person name="Ryu S."/>
            <person name="Kim W."/>
        </authorList>
    </citation>
    <scope>NUCLEOTIDE SEQUENCE [LARGE SCALE GENOMIC DNA]</scope>
    <source>
        <tissue evidence="2">Muscle</tissue>
    </source>
</reference>
<feature type="compositionally biased region" description="Gly residues" evidence="1">
    <location>
        <begin position="1"/>
        <end position="13"/>
    </location>
</feature>
<evidence type="ECO:0000256" key="1">
    <source>
        <dbReference type="SAM" id="MobiDB-lite"/>
    </source>
</evidence>
<feature type="compositionally biased region" description="Basic and acidic residues" evidence="1">
    <location>
        <begin position="26"/>
        <end position="39"/>
    </location>
</feature>
<proteinExistence type="predicted"/>
<feature type="region of interest" description="Disordered" evidence="1">
    <location>
        <begin position="1"/>
        <end position="55"/>
    </location>
</feature>
<accession>A0A5B7KGU9</accession>
<keyword evidence="3" id="KW-1185">Reference proteome</keyword>
<dbReference type="Proteomes" id="UP000324222">
    <property type="component" value="Unassembled WGS sequence"/>
</dbReference>